<feature type="transmembrane region" description="Helical" evidence="1">
    <location>
        <begin position="5"/>
        <end position="23"/>
    </location>
</feature>
<sequence>MKFRIYFALIMSCVLSFLMSGWITYVNLGLHPDFVFFWMTAWRFAWPAAAVISFVFAPEIQRLSGWLAKKL</sequence>
<name>F6CYZ8_MARPP</name>
<dbReference type="KEGG" id="mpc:Mar181_0056"/>
<dbReference type="HOGENOM" id="CLU_173298_3_0_6"/>
<dbReference type="Proteomes" id="UP000009230">
    <property type="component" value="Chromosome"/>
</dbReference>
<dbReference type="OrthoDB" id="8481133at2"/>
<proteinExistence type="predicted"/>
<organism evidence="2 3">
    <name type="scientific">Marinomonas posidonica (strain CECT 7376 / NCIMB 14433 / IVIA-Po-181)</name>
    <dbReference type="NCBI Taxonomy" id="491952"/>
    <lineage>
        <taxon>Bacteria</taxon>
        <taxon>Pseudomonadati</taxon>
        <taxon>Pseudomonadota</taxon>
        <taxon>Gammaproteobacteria</taxon>
        <taxon>Oceanospirillales</taxon>
        <taxon>Oceanospirillaceae</taxon>
        <taxon>Marinomonas</taxon>
    </lineage>
</organism>
<reference evidence="2 3" key="1">
    <citation type="journal article" date="2012" name="Stand. Genomic Sci.">
        <title>Complete genome sequence of Marinomonas posidonica type strain (IVIA-Po-181(T)).</title>
        <authorList>
            <person name="Lucas-Elio P."/>
            <person name="Goodwin L."/>
            <person name="Woyke T."/>
            <person name="Pitluck S."/>
            <person name="Nolan M."/>
            <person name="Kyrpides N.C."/>
            <person name="Detter J.C."/>
            <person name="Copeland A."/>
            <person name="Lu M."/>
            <person name="Bruce D."/>
            <person name="Detter C."/>
            <person name="Tapia R."/>
            <person name="Han S."/>
            <person name="Land M.L."/>
            <person name="Ivanova N."/>
            <person name="Mikhailova N."/>
            <person name="Johnston A.W."/>
            <person name="Sanchez-Amat A."/>
        </authorList>
    </citation>
    <scope>NUCLEOTIDE SEQUENCE [LARGE SCALE GENOMIC DNA]</scope>
    <source>
        <strain evidence="3">CECT 7376 / NCIMB 14433 / IVIA-Po-181</strain>
    </source>
</reference>
<accession>F6CYZ8</accession>
<protein>
    <recommendedName>
        <fullName evidence="4">DUF2798 domain-containing protein</fullName>
    </recommendedName>
</protein>
<dbReference type="EMBL" id="CP002771">
    <property type="protein sequence ID" value="AEF53125.1"/>
    <property type="molecule type" value="Genomic_DNA"/>
</dbReference>
<keyword evidence="1" id="KW-0812">Transmembrane</keyword>
<dbReference type="STRING" id="491952.Mar181_0056"/>
<keyword evidence="1" id="KW-0472">Membrane</keyword>
<keyword evidence="3" id="KW-1185">Reference proteome</keyword>
<dbReference type="Pfam" id="PF11391">
    <property type="entry name" value="DUF2798"/>
    <property type="match status" value="1"/>
</dbReference>
<dbReference type="InterPro" id="IPR021529">
    <property type="entry name" value="DUF2798"/>
</dbReference>
<feature type="transmembrane region" description="Helical" evidence="1">
    <location>
        <begin position="35"/>
        <end position="57"/>
    </location>
</feature>
<dbReference type="RefSeq" id="WP_013794602.1">
    <property type="nucleotide sequence ID" value="NC_015559.1"/>
</dbReference>
<keyword evidence="1" id="KW-1133">Transmembrane helix</keyword>
<dbReference type="AlphaFoldDB" id="F6CYZ8"/>
<evidence type="ECO:0000256" key="1">
    <source>
        <dbReference type="SAM" id="Phobius"/>
    </source>
</evidence>
<evidence type="ECO:0000313" key="2">
    <source>
        <dbReference type="EMBL" id="AEF53125.1"/>
    </source>
</evidence>
<gene>
    <name evidence="2" type="ordered locus">Mar181_0056</name>
</gene>
<evidence type="ECO:0008006" key="4">
    <source>
        <dbReference type="Google" id="ProtNLM"/>
    </source>
</evidence>
<evidence type="ECO:0000313" key="3">
    <source>
        <dbReference type="Proteomes" id="UP000009230"/>
    </source>
</evidence>